<dbReference type="GO" id="GO:0000976">
    <property type="term" value="F:transcription cis-regulatory region binding"/>
    <property type="evidence" value="ECO:0007669"/>
    <property type="project" value="TreeGrafter"/>
</dbReference>
<dbReference type="GO" id="GO:0006355">
    <property type="term" value="P:regulation of DNA-templated transcription"/>
    <property type="evidence" value="ECO:0007669"/>
    <property type="project" value="InterPro"/>
</dbReference>
<dbReference type="PANTHER" id="PTHR48111:SF15">
    <property type="entry name" value="OMPR SUBFAMILY"/>
    <property type="match status" value="1"/>
</dbReference>
<dbReference type="InterPro" id="IPR016032">
    <property type="entry name" value="Sig_transdc_resp-reg_C-effctor"/>
</dbReference>
<evidence type="ECO:0000256" key="7">
    <source>
        <dbReference type="PROSITE-ProRule" id="PRU01091"/>
    </source>
</evidence>
<dbReference type="Gene3D" id="3.40.50.2300">
    <property type="match status" value="1"/>
</dbReference>
<dbReference type="Gene3D" id="6.10.250.690">
    <property type="match status" value="1"/>
</dbReference>
<keyword evidence="3" id="KW-0805">Transcription regulation</keyword>
<dbReference type="PROSITE" id="PS51755">
    <property type="entry name" value="OMPR_PHOB"/>
    <property type="match status" value="1"/>
</dbReference>
<evidence type="ECO:0000259" key="8">
    <source>
        <dbReference type="PROSITE" id="PS50110"/>
    </source>
</evidence>
<gene>
    <name evidence="10" type="ORF">PCC6912_01190</name>
</gene>
<feature type="modified residue" description="4-aspartylphosphate" evidence="6">
    <location>
        <position position="51"/>
    </location>
</feature>
<protein>
    <recommendedName>
        <fullName evidence="12">DNA-binding response regulator</fullName>
    </recommendedName>
</protein>
<evidence type="ECO:0000256" key="6">
    <source>
        <dbReference type="PROSITE-ProRule" id="PRU00169"/>
    </source>
</evidence>
<organism evidence="10 11">
    <name type="scientific">Chlorogloeopsis fritschii PCC 6912</name>
    <dbReference type="NCBI Taxonomy" id="211165"/>
    <lineage>
        <taxon>Bacteria</taxon>
        <taxon>Bacillati</taxon>
        <taxon>Cyanobacteriota</taxon>
        <taxon>Cyanophyceae</taxon>
        <taxon>Nostocales</taxon>
        <taxon>Chlorogloeopsidaceae</taxon>
        <taxon>Chlorogloeopsis</taxon>
    </lineage>
</organism>
<accession>A0A3S1A332</accession>
<sequence>MRILLAEDDKRIAESLAEALVAQHYIVDIATDGEKGWDFVRAFAYDLCLLDVILPELDGISLCQRVRSHGYQMPIMLVTARDATSDIVTGLDAGADDYVRKPYKLQELSARIRALLRRGNTTLSPVMKWESLQIDPNICQATYEDQPLHLTPKEYRLLELLLRRNGCVLKIPLYIQLKI</sequence>
<dbReference type="RefSeq" id="WP_016874409.1">
    <property type="nucleotide sequence ID" value="NZ_AJLN01000116.1"/>
</dbReference>
<feature type="domain" description="OmpR/PhoB-type" evidence="9">
    <location>
        <begin position="124"/>
        <end position="179"/>
    </location>
</feature>
<evidence type="ECO:0000256" key="1">
    <source>
        <dbReference type="ARBA" id="ARBA00022553"/>
    </source>
</evidence>
<dbReference type="CDD" id="cd19935">
    <property type="entry name" value="REC_OmpR_CusR-like"/>
    <property type="match status" value="1"/>
</dbReference>
<evidence type="ECO:0000256" key="2">
    <source>
        <dbReference type="ARBA" id="ARBA00023012"/>
    </source>
</evidence>
<dbReference type="InterPro" id="IPR001789">
    <property type="entry name" value="Sig_transdc_resp-reg_receiver"/>
</dbReference>
<dbReference type="Gene3D" id="1.10.10.10">
    <property type="entry name" value="Winged helix-like DNA-binding domain superfamily/Winged helix DNA-binding domain"/>
    <property type="match status" value="1"/>
</dbReference>
<keyword evidence="2" id="KW-0902">Two-component regulatory system</keyword>
<dbReference type="EMBL" id="RSCJ01000001">
    <property type="protein sequence ID" value="RUR86676.1"/>
    <property type="molecule type" value="Genomic_DNA"/>
</dbReference>
<keyword evidence="11" id="KW-1185">Reference proteome</keyword>
<dbReference type="InterPro" id="IPR036388">
    <property type="entry name" value="WH-like_DNA-bd_sf"/>
</dbReference>
<dbReference type="GO" id="GO:0000156">
    <property type="term" value="F:phosphorelay response regulator activity"/>
    <property type="evidence" value="ECO:0007669"/>
    <property type="project" value="TreeGrafter"/>
</dbReference>
<dbReference type="PANTHER" id="PTHR48111">
    <property type="entry name" value="REGULATOR OF RPOS"/>
    <property type="match status" value="1"/>
</dbReference>
<comment type="caution">
    <text evidence="10">The sequence shown here is derived from an EMBL/GenBank/DDBJ whole genome shotgun (WGS) entry which is preliminary data.</text>
</comment>
<feature type="DNA-binding region" description="OmpR/PhoB-type" evidence="7">
    <location>
        <begin position="124"/>
        <end position="179"/>
    </location>
</feature>
<dbReference type="PROSITE" id="PS50110">
    <property type="entry name" value="RESPONSE_REGULATORY"/>
    <property type="match status" value="1"/>
</dbReference>
<dbReference type="InterPro" id="IPR039420">
    <property type="entry name" value="WalR-like"/>
</dbReference>
<dbReference type="GO" id="GO:0032993">
    <property type="term" value="C:protein-DNA complex"/>
    <property type="evidence" value="ECO:0007669"/>
    <property type="project" value="TreeGrafter"/>
</dbReference>
<dbReference type="InterPro" id="IPR011006">
    <property type="entry name" value="CheY-like_superfamily"/>
</dbReference>
<dbReference type="GO" id="GO:0005829">
    <property type="term" value="C:cytosol"/>
    <property type="evidence" value="ECO:0007669"/>
    <property type="project" value="TreeGrafter"/>
</dbReference>
<dbReference type="Pfam" id="PF00072">
    <property type="entry name" value="Response_reg"/>
    <property type="match status" value="1"/>
</dbReference>
<evidence type="ECO:0000256" key="5">
    <source>
        <dbReference type="ARBA" id="ARBA00023163"/>
    </source>
</evidence>
<keyword evidence="1 6" id="KW-0597">Phosphoprotein</keyword>
<dbReference type="SUPFAM" id="SSF52172">
    <property type="entry name" value="CheY-like"/>
    <property type="match status" value="1"/>
</dbReference>
<name>A0A3S1A332_CHLFR</name>
<dbReference type="AlphaFoldDB" id="A0A3S1A332"/>
<feature type="domain" description="Response regulatory" evidence="8">
    <location>
        <begin position="2"/>
        <end position="116"/>
    </location>
</feature>
<evidence type="ECO:0000313" key="11">
    <source>
        <dbReference type="Proteomes" id="UP000268857"/>
    </source>
</evidence>
<keyword evidence="4 7" id="KW-0238">DNA-binding</keyword>
<evidence type="ECO:0008006" key="12">
    <source>
        <dbReference type="Google" id="ProtNLM"/>
    </source>
</evidence>
<dbReference type="SMART" id="SM00448">
    <property type="entry name" value="REC"/>
    <property type="match status" value="1"/>
</dbReference>
<dbReference type="OrthoDB" id="483651at2"/>
<proteinExistence type="predicted"/>
<reference evidence="10 11" key="1">
    <citation type="journal article" date="2019" name="Genome Biol. Evol.">
        <title>Day and night: Metabolic profiles and evolutionary relationships of six axenic non-marine cyanobacteria.</title>
        <authorList>
            <person name="Will S.E."/>
            <person name="Henke P."/>
            <person name="Boedeker C."/>
            <person name="Huang S."/>
            <person name="Brinkmann H."/>
            <person name="Rohde M."/>
            <person name="Jarek M."/>
            <person name="Friedl T."/>
            <person name="Seufert S."/>
            <person name="Schumacher M."/>
            <person name="Overmann J."/>
            <person name="Neumann-Schaal M."/>
            <person name="Petersen J."/>
        </authorList>
    </citation>
    <scope>NUCLEOTIDE SEQUENCE [LARGE SCALE GENOMIC DNA]</scope>
    <source>
        <strain evidence="10 11">PCC 6912</strain>
    </source>
</reference>
<dbReference type="FunFam" id="3.40.50.2300:FF:000002">
    <property type="entry name" value="DNA-binding response regulator PhoP"/>
    <property type="match status" value="1"/>
</dbReference>
<evidence type="ECO:0000256" key="4">
    <source>
        <dbReference type="ARBA" id="ARBA00023125"/>
    </source>
</evidence>
<dbReference type="SUPFAM" id="SSF46894">
    <property type="entry name" value="C-terminal effector domain of the bipartite response regulators"/>
    <property type="match status" value="1"/>
</dbReference>
<keyword evidence="5" id="KW-0804">Transcription</keyword>
<dbReference type="InterPro" id="IPR001867">
    <property type="entry name" value="OmpR/PhoB-type_DNA-bd"/>
</dbReference>
<dbReference type="STRING" id="211165.GCA_000317285_05029"/>
<evidence type="ECO:0000256" key="3">
    <source>
        <dbReference type="ARBA" id="ARBA00023015"/>
    </source>
</evidence>
<dbReference type="Proteomes" id="UP000268857">
    <property type="component" value="Unassembled WGS sequence"/>
</dbReference>
<evidence type="ECO:0000259" key="9">
    <source>
        <dbReference type="PROSITE" id="PS51755"/>
    </source>
</evidence>
<evidence type="ECO:0000313" key="10">
    <source>
        <dbReference type="EMBL" id="RUR86676.1"/>
    </source>
</evidence>